<sequence>TGNSCTHLQKIIIRTDKKHVAIFNK</sequence>
<evidence type="ECO:0000313" key="1">
    <source>
        <dbReference type="EMBL" id="KKL27013.1"/>
    </source>
</evidence>
<protein>
    <submittedName>
        <fullName evidence="1">Uncharacterized protein</fullName>
    </submittedName>
</protein>
<organism evidence="1">
    <name type="scientific">marine sediment metagenome</name>
    <dbReference type="NCBI Taxonomy" id="412755"/>
    <lineage>
        <taxon>unclassified sequences</taxon>
        <taxon>metagenomes</taxon>
        <taxon>ecological metagenomes</taxon>
    </lineage>
</organism>
<reference evidence="1" key="1">
    <citation type="journal article" date="2015" name="Nature">
        <title>Complex archaea that bridge the gap between prokaryotes and eukaryotes.</title>
        <authorList>
            <person name="Spang A."/>
            <person name="Saw J.H."/>
            <person name="Jorgensen S.L."/>
            <person name="Zaremba-Niedzwiedzka K."/>
            <person name="Martijn J."/>
            <person name="Lind A.E."/>
            <person name="van Eijk R."/>
            <person name="Schleper C."/>
            <person name="Guy L."/>
            <person name="Ettema T.J."/>
        </authorList>
    </citation>
    <scope>NUCLEOTIDE SEQUENCE</scope>
</reference>
<comment type="caution">
    <text evidence="1">The sequence shown here is derived from an EMBL/GenBank/DDBJ whole genome shotgun (WGS) entry which is preliminary data.</text>
</comment>
<accession>A0A0F9ET46</accession>
<gene>
    <name evidence="1" type="ORF">LCGC14_2389390</name>
</gene>
<dbReference type="EMBL" id="LAZR01035626">
    <property type="protein sequence ID" value="KKL27013.1"/>
    <property type="molecule type" value="Genomic_DNA"/>
</dbReference>
<proteinExistence type="predicted"/>
<feature type="non-terminal residue" evidence="1">
    <location>
        <position position="1"/>
    </location>
</feature>
<name>A0A0F9ET46_9ZZZZ</name>
<dbReference type="AlphaFoldDB" id="A0A0F9ET46"/>